<feature type="region of interest" description="Disordered" evidence="3">
    <location>
        <begin position="1"/>
        <end position="51"/>
    </location>
</feature>
<dbReference type="Proteomes" id="UP000054350">
    <property type="component" value="Unassembled WGS sequence"/>
</dbReference>
<feature type="domain" description="Protein kinase" evidence="4">
    <location>
        <begin position="1"/>
        <end position="280"/>
    </location>
</feature>
<evidence type="ECO:0000259" key="4">
    <source>
        <dbReference type="PROSITE" id="PS50011"/>
    </source>
</evidence>
<dbReference type="OrthoDB" id="68483at2759"/>
<reference evidence="5 6" key="1">
    <citation type="submission" date="2009-11" db="EMBL/GenBank/DDBJ databases">
        <title>Annotation of Allomyces macrogynus ATCC 38327.</title>
        <authorList>
            <consortium name="The Broad Institute Genome Sequencing Platform"/>
            <person name="Russ C."/>
            <person name="Cuomo C."/>
            <person name="Burger G."/>
            <person name="Gray M.W."/>
            <person name="Holland P.W.H."/>
            <person name="King N."/>
            <person name="Lang F.B.F."/>
            <person name="Roger A.J."/>
            <person name="Ruiz-Trillo I."/>
            <person name="Young S.K."/>
            <person name="Zeng Q."/>
            <person name="Gargeya S."/>
            <person name="Fitzgerald M."/>
            <person name="Haas B."/>
            <person name="Abouelleil A."/>
            <person name="Alvarado L."/>
            <person name="Arachchi H.M."/>
            <person name="Berlin A."/>
            <person name="Chapman S.B."/>
            <person name="Gearin G."/>
            <person name="Goldberg J."/>
            <person name="Griggs A."/>
            <person name="Gujja S."/>
            <person name="Hansen M."/>
            <person name="Heiman D."/>
            <person name="Howarth C."/>
            <person name="Larimer J."/>
            <person name="Lui A."/>
            <person name="MacDonald P.J.P."/>
            <person name="McCowen C."/>
            <person name="Montmayeur A."/>
            <person name="Murphy C."/>
            <person name="Neiman D."/>
            <person name="Pearson M."/>
            <person name="Priest M."/>
            <person name="Roberts A."/>
            <person name="Saif S."/>
            <person name="Shea T."/>
            <person name="Sisk P."/>
            <person name="Stolte C."/>
            <person name="Sykes S."/>
            <person name="Wortman J."/>
            <person name="Nusbaum C."/>
            <person name="Birren B."/>
        </authorList>
    </citation>
    <scope>NUCLEOTIDE SEQUENCE [LARGE SCALE GENOMIC DNA]</scope>
    <source>
        <strain evidence="5 6">ATCC 38327</strain>
    </source>
</reference>
<gene>
    <name evidence="5" type="ORF">AMAG_13753</name>
</gene>
<dbReference type="GO" id="GO:0035556">
    <property type="term" value="P:intracellular signal transduction"/>
    <property type="evidence" value="ECO:0007669"/>
    <property type="project" value="TreeGrafter"/>
</dbReference>
<keyword evidence="5" id="KW-0808">Transferase</keyword>
<accession>A0A0L0T3H3</accession>
<dbReference type="SMART" id="SM00220">
    <property type="entry name" value="S_TKc"/>
    <property type="match status" value="1"/>
</dbReference>
<dbReference type="EMBL" id="GG745360">
    <property type="protein sequence ID" value="KNE69388.1"/>
    <property type="molecule type" value="Genomic_DNA"/>
</dbReference>
<evidence type="ECO:0000256" key="2">
    <source>
        <dbReference type="ARBA" id="ARBA00022840"/>
    </source>
</evidence>
<evidence type="ECO:0000256" key="3">
    <source>
        <dbReference type="SAM" id="MobiDB-lite"/>
    </source>
</evidence>
<proteinExistence type="predicted"/>
<dbReference type="SUPFAM" id="SSF56112">
    <property type="entry name" value="Protein kinase-like (PK-like)"/>
    <property type="match status" value="1"/>
</dbReference>
<evidence type="ECO:0000313" key="5">
    <source>
        <dbReference type="EMBL" id="KNE69388.1"/>
    </source>
</evidence>
<keyword evidence="6" id="KW-1185">Reference proteome</keyword>
<dbReference type="PANTHER" id="PTHR24346">
    <property type="entry name" value="MAP/MICROTUBULE AFFINITY-REGULATING KINASE"/>
    <property type="match status" value="1"/>
</dbReference>
<dbReference type="GO" id="GO:0004674">
    <property type="term" value="F:protein serine/threonine kinase activity"/>
    <property type="evidence" value="ECO:0007669"/>
    <property type="project" value="UniProtKB-KW"/>
</dbReference>
<reference evidence="6" key="2">
    <citation type="submission" date="2009-11" db="EMBL/GenBank/DDBJ databases">
        <title>The Genome Sequence of Allomyces macrogynus strain ATCC 38327.</title>
        <authorList>
            <consortium name="The Broad Institute Genome Sequencing Platform"/>
            <person name="Russ C."/>
            <person name="Cuomo C."/>
            <person name="Shea T."/>
            <person name="Young S.K."/>
            <person name="Zeng Q."/>
            <person name="Koehrsen M."/>
            <person name="Haas B."/>
            <person name="Borodovsky M."/>
            <person name="Guigo R."/>
            <person name="Alvarado L."/>
            <person name="Berlin A."/>
            <person name="Borenstein D."/>
            <person name="Chen Z."/>
            <person name="Engels R."/>
            <person name="Freedman E."/>
            <person name="Gellesch M."/>
            <person name="Goldberg J."/>
            <person name="Griggs A."/>
            <person name="Gujja S."/>
            <person name="Heiman D."/>
            <person name="Hepburn T."/>
            <person name="Howarth C."/>
            <person name="Jen D."/>
            <person name="Larson L."/>
            <person name="Lewis B."/>
            <person name="Mehta T."/>
            <person name="Park D."/>
            <person name="Pearson M."/>
            <person name="Roberts A."/>
            <person name="Saif S."/>
            <person name="Shenoy N."/>
            <person name="Sisk P."/>
            <person name="Stolte C."/>
            <person name="Sykes S."/>
            <person name="Walk T."/>
            <person name="White J."/>
            <person name="Yandava C."/>
            <person name="Burger G."/>
            <person name="Gray M.W."/>
            <person name="Holland P.W.H."/>
            <person name="King N."/>
            <person name="Lang F.B.F."/>
            <person name="Roger A.J."/>
            <person name="Ruiz-Trillo I."/>
            <person name="Lander E."/>
            <person name="Nusbaum C."/>
        </authorList>
    </citation>
    <scope>NUCLEOTIDE SEQUENCE [LARGE SCALE GENOMIC DNA]</scope>
    <source>
        <strain evidence="6">ATCC 38327</strain>
    </source>
</reference>
<keyword evidence="1" id="KW-0547">Nucleotide-binding</keyword>
<dbReference type="PROSITE" id="PS50011">
    <property type="entry name" value="PROTEIN_KINASE_DOM"/>
    <property type="match status" value="1"/>
</dbReference>
<dbReference type="GO" id="GO:0005524">
    <property type="term" value="F:ATP binding"/>
    <property type="evidence" value="ECO:0007669"/>
    <property type="project" value="UniProtKB-KW"/>
</dbReference>
<dbReference type="InterPro" id="IPR000719">
    <property type="entry name" value="Prot_kinase_dom"/>
</dbReference>
<evidence type="ECO:0000256" key="1">
    <source>
        <dbReference type="ARBA" id="ARBA00022741"/>
    </source>
</evidence>
<dbReference type="eggNOG" id="KOG0585">
    <property type="taxonomic scope" value="Eukaryota"/>
</dbReference>
<keyword evidence="5" id="KW-0723">Serine/threonine-protein kinase</keyword>
<dbReference type="Gene3D" id="1.10.510.10">
    <property type="entry name" value="Transferase(Phosphotransferase) domain 1"/>
    <property type="match status" value="1"/>
</dbReference>
<dbReference type="AlphaFoldDB" id="A0A0L0T3H3"/>
<name>A0A0L0T3H3_ALLM3</name>
<dbReference type="GO" id="GO:0005737">
    <property type="term" value="C:cytoplasm"/>
    <property type="evidence" value="ECO:0007669"/>
    <property type="project" value="TreeGrafter"/>
</dbReference>
<dbReference type="VEuPathDB" id="FungiDB:AMAG_13753"/>
<organism evidence="5 6">
    <name type="scientific">Allomyces macrogynus (strain ATCC 38327)</name>
    <name type="common">Allomyces javanicus var. macrogynus</name>
    <dbReference type="NCBI Taxonomy" id="578462"/>
    <lineage>
        <taxon>Eukaryota</taxon>
        <taxon>Fungi</taxon>
        <taxon>Fungi incertae sedis</taxon>
        <taxon>Blastocladiomycota</taxon>
        <taxon>Blastocladiomycetes</taxon>
        <taxon>Blastocladiales</taxon>
        <taxon>Blastocladiaceae</taxon>
        <taxon>Allomyces</taxon>
    </lineage>
</organism>
<keyword evidence="5" id="KW-0418">Kinase</keyword>
<evidence type="ECO:0000313" key="6">
    <source>
        <dbReference type="Proteomes" id="UP000054350"/>
    </source>
</evidence>
<keyword evidence="2" id="KW-0067">ATP-binding</keyword>
<dbReference type="Pfam" id="PF00069">
    <property type="entry name" value="Pkinase"/>
    <property type="match status" value="1"/>
</dbReference>
<dbReference type="PANTHER" id="PTHR24346:SF77">
    <property type="entry name" value="SERINE THREONINE PROTEIN KINASE"/>
    <property type="match status" value="1"/>
</dbReference>
<dbReference type="InterPro" id="IPR011009">
    <property type="entry name" value="Kinase-like_dom_sf"/>
</dbReference>
<dbReference type="STRING" id="578462.A0A0L0T3H3"/>
<feature type="compositionally biased region" description="Low complexity" evidence="3">
    <location>
        <begin position="10"/>
        <end position="20"/>
    </location>
</feature>
<sequence>MNRGGGGSLSGRSPMPSGSPFMTRSTSRPLVEPSSCGSSPAVTATTTGCPGDDDVLHREIANLRKLHHPKCVKLLEVLEVLEVPDGGQIYMGALPFLAVIRMESVEEIDLNLERLVSETCHGGPILHQILLGLEYLHEHHTEHRDLKPDNLLLAAGGSVKIVDSSISECFASADDILSSAGSPAFFVPELFGVTLSCMVFGRLPFHGESVLDLYRAIATSEPDYTLAALRGASTMSLAPVGGTERCERTVDGQDCACRAAGVVAVIHVAVGGRRWSTARA</sequence>
<feature type="compositionally biased region" description="Polar residues" evidence="3">
    <location>
        <begin position="35"/>
        <end position="48"/>
    </location>
</feature>
<protein>
    <submittedName>
        <fullName evidence="5">Serine/threonine protein kinase</fullName>
    </submittedName>
</protein>